<dbReference type="PROSITE" id="PS00409">
    <property type="entry name" value="PROKAR_NTER_METHYL"/>
    <property type="match status" value="1"/>
</dbReference>
<dbReference type="AlphaFoldDB" id="A0A1H6ZJM1"/>
<dbReference type="InterPro" id="IPR012902">
    <property type="entry name" value="N_methyl_site"/>
</dbReference>
<organism evidence="2 3">
    <name type="scientific">Frateuria terrea</name>
    <dbReference type="NCBI Taxonomy" id="529704"/>
    <lineage>
        <taxon>Bacteria</taxon>
        <taxon>Pseudomonadati</taxon>
        <taxon>Pseudomonadota</taxon>
        <taxon>Gammaproteobacteria</taxon>
        <taxon>Lysobacterales</taxon>
        <taxon>Rhodanobacteraceae</taxon>
        <taxon>Frateuria</taxon>
    </lineage>
</organism>
<evidence type="ECO:0000313" key="3">
    <source>
        <dbReference type="Proteomes" id="UP000199420"/>
    </source>
</evidence>
<dbReference type="Pfam" id="PF16732">
    <property type="entry name" value="ComP_DUS"/>
    <property type="match status" value="1"/>
</dbReference>
<dbReference type="InterPro" id="IPR031982">
    <property type="entry name" value="PilE-like"/>
</dbReference>
<proteinExistence type="predicted"/>
<dbReference type="PANTHER" id="PTHR30093">
    <property type="entry name" value="GENERAL SECRETION PATHWAY PROTEIN G"/>
    <property type="match status" value="1"/>
</dbReference>
<name>A0A1H6ZJM1_9GAMM</name>
<keyword evidence="1" id="KW-0472">Membrane</keyword>
<dbReference type="SUPFAM" id="SSF54523">
    <property type="entry name" value="Pili subunits"/>
    <property type="match status" value="1"/>
</dbReference>
<dbReference type="STRING" id="529704.SAMN02927913_2153"/>
<dbReference type="PANTHER" id="PTHR30093:SF47">
    <property type="entry name" value="TYPE IV PILUS NON-CORE MINOR PILIN PILE"/>
    <property type="match status" value="1"/>
</dbReference>
<accession>A0A1H6ZJM1</accession>
<dbReference type="Pfam" id="PF07963">
    <property type="entry name" value="N_methyl"/>
    <property type="match status" value="1"/>
</dbReference>
<dbReference type="GO" id="GO:0043683">
    <property type="term" value="P:type IV pilus assembly"/>
    <property type="evidence" value="ECO:0007669"/>
    <property type="project" value="InterPro"/>
</dbReference>
<reference evidence="2 3" key="1">
    <citation type="submission" date="2016-10" db="EMBL/GenBank/DDBJ databases">
        <authorList>
            <person name="de Groot N.N."/>
        </authorList>
    </citation>
    <scope>NUCLEOTIDE SEQUENCE [LARGE SCALE GENOMIC DNA]</scope>
    <source>
        <strain evidence="2 3">DSM 26515</strain>
    </source>
</reference>
<dbReference type="NCBIfam" id="TIGR02532">
    <property type="entry name" value="IV_pilin_GFxxxE"/>
    <property type="match status" value="1"/>
</dbReference>
<evidence type="ECO:0000313" key="2">
    <source>
        <dbReference type="EMBL" id="SEJ49015.1"/>
    </source>
</evidence>
<keyword evidence="3" id="KW-1185">Reference proteome</keyword>
<dbReference type="OrthoDB" id="5296638at2"/>
<dbReference type="InterPro" id="IPR045584">
    <property type="entry name" value="Pilin-like"/>
</dbReference>
<dbReference type="Proteomes" id="UP000199420">
    <property type="component" value="Unassembled WGS sequence"/>
</dbReference>
<feature type="transmembrane region" description="Helical" evidence="1">
    <location>
        <begin position="12"/>
        <end position="31"/>
    </location>
</feature>
<dbReference type="Gene3D" id="3.30.700.10">
    <property type="entry name" value="Glycoprotein, Type 4 Pilin"/>
    <property type="match status" value="1"/>
</dbReference>
<protein>
    <submittedName>
        <fullName evidence="2">Type IV pilus assembly protein PilE</fullName>
    </submittedName>
</protein>
<sequence>MSKQRGFTLIELMVVVAIIAIIAAFAVPSYLRYGIRARRVDGQNLLMRTADAQERYYAINNRYGSLDELGYTSAAGKQSEKGYYELSLDPASDSSTYTAIATPVAGGPQAKDDCEALTISNTGEKGQTGSTTNGSCW</sequence>
<keyword evidence="1" id="KW-0812">Transmembrane</keyword>
<keyword evidence="1" id="KW-1133">Transmembrane helix</keyword>
<gene>
    <name evidence="2" type="ORF">SAMN04487997_3555</name>
</gene>
<evidence type="ECO:0000256" key="1">
    <source>
        <dbReference type="SAM" id="Phobius"/>
    </source>
</evidence>
<dbReference type="EMBL" id="FNYC01000009">
    <property type="protein sequence ID" value="SEJ49015.1"/>
    <property type="molecule type" value="Genomic_DNA"/>
</dbReference>
<dbReference type="RefSeq" id="WP_091336726.1">
    <property type="nucleotide sequence ID" value="NZ_FNYC01000009.1"/>
</dbReference>